<evidence type="ECO:0000313" key="2">
    <source>
        <dbReference type="Proteomes" id="UP000824469"/>
    </source>
</evidence>
<feature type="non-terminal residue" evidence="1">
    <location>
        <position position="69"/>
    </location>
</feature>
<reference evidence="1 2" key="1">
    <citation type="journal article" date="2021" name="Nat. Plants">
        <title>The Taxus genome provides insights into paclitaxel biosynthesis.</title>
        <authorList>
            <person name="Xiong X."/>
            <person name="Gou J."/>
            <person name="Liao Q."/>
            <person name="Li Y."/>
            <person name="Zhou Q."/>
            <person name="Bi G."/>
            <person name="Li C."/>
            <person name="Du R."/>
            <person name="Wang X."/>
            <person name="Sun T."/>
            <person name="Guo L."/>
            <person name="Liang H."/>
            <person name="Lu P."/>
            <person name="Wu Y."/>
            <person name="Zhang Z."/>
            <person name="Ro D.K."/>
            <person name="Shang Y."/>
            <person name="Huang S."/>
            <person name="Yan J."/>
        </authorList>
    </citation>
    <scope>NUCLEOTIDE SEQUENCE [LARGE SCALE GENOMIC DNA]</scope>
    <source>
        <strain evidence="1">Ta-2019</strain>
    </source>
</reference>
<gene>
    <name evidence="1" type="ORF">KI387_030190</name>
</gene>
<dbReference type="EMBL" id="JAHRHJ020000010">
    <property type="protein sequence ID" value="KAH9298508.1"/>
    <property type="molecule type" value="Genomic_DNA"/>
</dbReference>
<dbReference type="Proteomes" id="UP000824469">
    <property type="component" value="Unassembled WGS sequence"/>
</dbReference>
<proteinExistence type="predicted"/>
<keyword evidence="2" id="KW-1185">Reference proteome</keyword>
<protein>
    <submittedName>
        <fullName evidence="1">Uncharacterized protein</fullName>
    </submittedName>
</protein>
<accession>A0AA38FDG0</accession>
<name>A0AA38FDG0_TAXCH</name>
<sequence>MLKVMVDQELECNIDIVLEEGEENTDKEHGSMGGGPALIVSFPKGARSGRRALNTEQRKVMGYINDSKK</sequence>
<evidence type="ECO:0000313" key="1">
    <source>
        <dbReference type="EMBL" id="KAH9298508.1"/>
    </source>
</evidence>
<dbReference type="AlphaFoldDB" id="A0AA38FDG0"/>
<comment type="caution">
    <text evidence="1">The sequence shown here is derived from an EMBL/GenBank/DDBJ whole genome shotgun (WGS) entry which is preliminary data.</text>
</comment>
<organism evidence="1 2">
    <name type="scientific">Taxus chinensis</name>
    <name type="common">Chinese yew</name>
    <name type="synonym">Taxus wallichiana var. chinensis</name>
    <dbReference type="NCBI Taxonomy" id="29808"/>
    <lineage>
        <taxon>Eukaryota</taxon>
        <taxon>Viridiplantae</taxon>
        <taxon>Streptophyta</taxon>
        <taxon>Embryophyta</taxon>
        <taxon>Tracheophyta</taxon>
        <taxon>Spermatophyta</taxon>
        <taxon>Pinopsida</taxon>
        <taxon>Pinidae</taxon>
        <taxon>Conifers II</taxon>
        <taxon>Cupressales</taxon>
        <taxon>Taxaceae</taxon>
        <taxon>Taxus</taxon>
    </lineage>
</organism>